<evidence type="ECO:0000256" key="1">
    <source>
        <dbReference type="ARBA" id="ARBA00022801"/>
    </source>
</evidence>
<feature type="region of interest" description="Disordered" evidence="3">
    <location>
        <begin position="267"/>
        <end position="289"/>
    </location>
</feature>
<keyword evidence="4" id="KW-0812">Transmembrane</keyword>
<dbReference type="EMBL" id="MW239184">
    <property type="protein sequence ID" value="UGO57125.1"/>
    <property type="molecule type" value="Genomic_RNA"/>
</dbReference>
<feature type="transmembrane region" description="Helical" evidence="4">
    <location>
        <begin position="17"/>
        <end position="35"/>
    </location>
</feature>
<proteinExistence type="predicted"/>
<organism evidence="6">
    <name type="scientific">Riboviria sp</name>
    <dbReference type="NCBI Taxonomy" id="2585031"/>
    <lineage>
        <taxon>Viruses</taxon>
        <taxon>Riboviria</taxon>
    </lineage>
</organism>
<sequence>MVQAILQFFLSWQFSDLITLGLLVLGVWSLVTVGFRTMHRRVRPVWLSARGITIIRGEAMQPGSVFRPACTIPRYQVPLHSPGVLQDSFLGYGIRVDDVLVLPTHVLNASGGALLLKGKTTKFLLEQLPIHSEILTDVSYFLLDKVVWSGLGIQAASVARAPSRPLPVTVAGPNGLSTGFVTMNSMPFVLNFTGSTLPGYSGAAYVHNGQVYGMHAGENNGENVGYGMGAIAAEIQCLIYGESHYEGVQSGVSSLIGEAKGKNKRFTSLSQKSRGFSSDHGKSTYISPPEGAKVVTENPYWREEMVPASVKKSKGWFDSQVEHEPNPNSSNWAEQTFGENALPMEMVEILKDTPVHQLEAIRKYCEGLVSVRNSSTFTITPHSVGEDDFLSVTVTEPPKETSWSQMVEGRLVKLEAQVSELIQRNRKPEPAKKKILPFACAKCDRTFSSELGKITHEYSKHVPVFPEQPETAIHGDERVEVQTGPFLGGRSIRQTLTTHSQPKRPKNSMKSLNSTVTVNPSTSQSNLPRKTTVSQNDIVKAFESFQQVISGLLEERFQ</sequence>
<dbReference type="GO" id="GO:0008270">
    <property type="term" value="F:zinc ion binding"/>
    <property type="evidence" value="ECO:0007669"/>
    <property type="project" value="UniProtKB-KW"/>
</dbReference>
<dbReference type="InterPro" id="IPR009003">
    <property type="entry name" value="Peptidase_S1_PA"/>
</dbReference>
<dbReference type="PROSITE" id="PS00028">
    <property type="entry name" value="ZINC_FINGER_C2H2_1"/>
    <property type="match status" value="1"/>
</dbReference>
<feature type="compositionally biased region" description="Polar residues" evidence="3">
    <location>
        <begin position="267"/>
        <end position="276"/>
    </location>
</feature>
<dbReference type="InterPro" id="IPR013087">
    <property type="entry name" value="Znf_C2H2_type"/>
</dbReference>
<name>A0A8K1U1Y1_9VIRU</name>
<evidence type="ECO:0000256" key="4">
    <source>
        <dbReference type="SAM" id="Phobius"/>
    </source>
</evidence>
<feature type="domain" description="C2H2-type" evidence="5">
    <location>
        <begin position="438"/>
        <end position="466"/>
    </location>
</feature>
<dbReference type="PROSITE" id="PS50157">
    <property type="entry name" value="ZINC_FINGER_C2H2_2"/>
    <property type="match status" value="1"/>
</dbReference>
<keyword evidence="1" id="KW-0378">Hydrolase</keyword>
<feature type="compositionally biased region" description="Polar residues" evidence="3">
    <location>
        <begin position="508"/>
        <end position="531"/>
    </location>
</feature>
<dbReference type="Gene3D" id="2.40.10.10">
    <property type="entry name" value="Trypsin-like serine proteases"/>
    <property type="match status" value="2"/>
</dbReference>
<keyword evidence="2" id="KW-0863">Zinc-finger</keyword>
<evidence type="ECO:0000313" key="6">
    <source>
        <dbReference type="EMBL" id="UGO57125.1"/>
    </source>
</evidence>
<evidence type="ECO:0000256" key="2">
    <source>
        <dbReference type="PROSITE-ProRule" id="PRU00042"/>
    </source>
</evidence>
<dbReference type="GO" id="GO:0016787">
    <property type="term" value="F:hydrolase activity"/>
    <property type="evidence" value="ECO:0007669"/>
    <property type="project" value="UniProtKB-KW"/>
</dbReference>
<reference evidence="6" key="1">
    <citation type="submission" date="2020-11" db="EMBL/GenBank/DDBJ databases">
        <title>RNA virus dark matter in the feces of wild birds.</title>
        <authorList>
            <person name="Lu X."/>
            <person name="Yang X.S."/>
            <person name="Zhang W."/>
        </authorList>
    </citation>
    <scope>NUCLEOTIDE SEQUENCE</scope>
    <source>
        <strain evidence="6">Yellow-throatedBunting135con49</strain>
    </source>
</reference>
<evidence type="ECO:0000256" key="3">
    <source>
        <dbReference type="SAM" id="MobiDB-lite"/>
    </source>
</evidence>
<evidence type="ECO:0000259" key="5">
    <source>
        <dbReference type="PROSITE" id="PS50157"/>
    </source>
</evidence>
<accession>A0A8K1U1Y1</accession>
<dbReference type="InterPro" id="IPR043504">
    <property type="entry name" value="Peptidase_S1_PA_chymotrypsin"/>
</dbReference>
<keyword evidence="2" id="KW-0862">Zinc</keyword>
<keyword evidence="4" id="KW-0472">Membrane</keyword>
<feature type="region of interest" description="Disordered" evidence="3">
    <location>
        <begin position="497"/>
        <end position="531"/>
    </location>
</feature>
<keyword evidence="2" id="KW-0479">Metal-binding</keyword>
<dbReference type="SUPFAM" id="SSF50494">
    <property type="entry name" value="Trypsin-like serine proteases"/>
    <property type="match status" value="1"/>
</dbReference>
<keyword evidence="4" id="KW-1133">Transmembrane helix</keyword>
<protein>
    <recommendedName>
        <fullName evidence="5">C2H2-type domain-containing protein</fullName>
    </recommendedName>
</protein>